<dbReference type="InterPro" id="IPR010730">
    <property type="entry name" value="HET"/>
</dbReference>
<evidence type="ECO:0000313" key="3">
    <source>
        <dbReference type="Proteomes" id="UP000028045"/>
    </source>
</evidence>
<feature type="domain" description="Heterokaryon incompatibility" evidence="1">
    <location>
        <begin position="4"/>
        <end position="95"/>
    </location>
</feature>
<dbReference type="PROSITE" id="PS51257">
    <property type="entry name" value="PROKAR_LIPOPROTEIN"/>
    <property type="match status" value="1"/>
</dbReference>
<evidence type="ECO:0000259" key="1">
    <source>
        <dbReference type="Pfam" id="PF06985"/>
    </source>
</evidence>
<dbReference type="Pfam" id="PF06985">
    <property type="entry name" value="HET"/>
    <property type="match status" value="1"/>
</dbReference>
<dbReference type="PANTHER" id="PTHR33112">
    <property type="entry name" value="DOMAIN PROTEIN, PUTATIVE-RELATED"/>
    <property type="match status" value="1"/>
</dbReference>
<dbReference type="EMBL" id="KL648604">
    <property type="protein sequence ID" value="KEY67735.1"/>
    <property type="molecule type" value="Genomic_DNA"/>
</dbReference>
<dbReference type="OrthoDB" id="3486565at2759"/>
<name>A0A084AR06_STACB</name>
<evidence type="ECO:0000313" key="2">
    <source>
        <dbReference type="EMBL" id="KEY67735.1"/>
    </source>
</evidence>
<organism evidence="2 3">
    <name type="scientific">Stachybotrys chartarum (strain CBS 109288 / IBT 7711)</name>
    <name type="common">Toxic black mold</name>
    <name type="synonym">Stilbospora chartarum</name>
    <dbReference type="NCBI Taxonomy" id="1280523"/>
    <lineage>
        <taxon>Eukaryota</taxon>
        <taxon>Fungi</taxon>
        <taxon>Dikarya</taxon>
        <taxon>Ascomycota</taxon>
        <taxon>Pezizomycotina</taxon>
        <taxon>Sordariomycetes</taxon>
        <taxon>Hypocreomycetidae</taxon>
        <taxon>Hypocreales</taxon>
        <taxon>Stachybotryaceae</taxon>
        <taxon>Stachybotrys</taxon>
    </lineage>
</organism>
<keyword evidence="3" id="KW-1185">Reference proteome</keyword>
<reference evidence="2 3" key="1">
    <citation type="journal article" date="2014" name="BMC Genomics">
        <title>Comparative genome sequencing reveals chemotype-specific gene clusters in the toxigenic black mold Stachybotrys.</title>
        <authorList>
            <person name="Semeiks J."/>
            <person name="Borek D."/>
            <person name="Otwinowski Z."/>
            <person name="Grishin N.V."/>
        </authorList>
    </citation>
    <scope>NUCLEOTIDE SEQUENCE [LARGE SCALE GENOMIC DNA]</scope>
    <source>
        <strain evidence="3">CBS 109288 / IBT 7711</strain>
    </source>
</reference>
<accession>A0A084AR06</accession>
<protein>
    <recommendedName>
        <fullName evidence="1">Heterokaryon incompatibility domain-containing protein</fullName>
    </recommendedName>
</protein>
<dbReference type="PANTHER" id="PTHR33112:SF16">
    <property type="entry name" value="HETEROKARYON INCOMPATIBILITY DOMAIN-CONTAINING PROTEIN"/>
    <property type="match status" value="1"/>
</dbReference>
<proteinExistence type="predicted"/>
<gene>
    <name evidence="2" type="ORF">S7711_04055</name>
</gene>
<dbReference type="HOGENOM" id="CLU_580291_0_0_1"/>
<sequence>MQEKDSKDWDEQALKMDEIYEGSTVTLVAASSCSVKNGFLQERELQYIPIPGPNNRDGGFTSTRPSSNVFLSAEWNKNKDEVNGPWTERGWTMQEGLLPRRLLHYTSSQMIWKCCEEERFERGVTKSLDAKVAEFCENPDQPGFGSGWFLELGNFMKFKTFPEYLRCLGYSLLSKPETFRLWYELIEEYAPRKFTDVKDRLPAISGLAKIFGSIIRSDEYVAGLWKPDLIRGLLWYVDGAKLTSRQSSHNLQDIDTAIPSWSWASVGYETVKNNWKTCSRFHALAVVEKVDLVEKQHPLGVAKGGRVTITGPLIKLPRLYHKEWKSREVSIPEHERRLSEIIEKESLGIVEDKYCFPPGGHFAAVQMLGDMYSLEMLVLEATGSIANRNEYRRVGVLTLRYLNKKDVASPEVIAAVDRYSDTRAARLQGKGKKKRNLPNQLVTDPIFMVIDIEMEGELWGGLWKTETVTIV</sequence>
<dbReference type="AlphaFoldDB" id="A0A084AR06"/>
<dbReference type="Proteomes" id="UP000028045">
    <property type="component" value="Unassembled WGS sequence"/>
</dbReference>